<evidence type="ECO:0000313" key="2">
    <source>
        <dbReference type="Proteomes" id="UP000617340"/>
    </source>
</evidence>
<reference evidence="1" key="1">
    <citation type="journal article" date="2020" name="G3 (Bethesda)">
        <title>High-Quality Assemblies for Three Invasive Social Wasps from the &lt;i&gt;Vespula&lt;/i&gt; Genus.</title>
        <authorList>
            <person name="Harrop T.W.R."/>
            <person name="Guhlin J."/>
            <person name="McLaughlin G.M."/>
            <person name="Permina E."/>
            <person name="Stockwell P."/>
            <person name="Gilligan J."/>
            <person name="Le Lec M.F."/>
            <person name="Gruber M.A.M."/>
            <person name="Quinn O."/>
            <person name="Lovegrove M."/>
            <person name="Duncan E.J."/>
            <person name="Remnant E.J."/>
            <person name="Van Eeckhoven J."/>
            <person name="Graham B."/>
            <person name="Knapp R.A."/>
            <person name="Langford K.W."/>
            <person name="Kronenberg Z."/>
            <person name="Press M.O."/>
            <person name="Eacker S.M."/>
            <person name="Wilson-Rankin E.E."/>
            <person name="Purcell J."/>
            <person name="Lester P.J."/>
            <person name="Dearden P.K."/>
        </authorList>
    </citation>
    <scope>NUCLEOTIDE SEQUENCE</scope>
    <source>
        <strain evidence="1">Linc-1</strain>
    </source>
</reference>
<dbReference type="EMBL" id="JACSDZ010000007">
    <property type="protein sequence ID" value="KAF7399427.1"/>
    <property type="molecule type" value="Genomic_DNA"/>
</dbReference>
<protein>
    <submittedName>
        <fullName evidence="1">Uncharacterized protein</fullName>
    </submittedName>
</protein>
<dbReference type="AlphaFoldDB" id="A0A834K3F1"/>
<accession>A0A834K3F1</accession>
<comment type="caution">
    <text evidence="1">The sequence shown here is derived from an EMBL/GenBank/DDBJ whole genome shotgun (WGS) entry which is preliminary data.</text>
</comment>
<proteinExistence type="predicted"/>
<organism evidence="1 2">
    <name type="scientific">Vespula germanica</name>
    <name type="common">German yellow jacket</name>
    <name type="synonym">Paravespula germanica</name>
    <dbReference type="NCBI Taxonomy" id="30212"/>
    <lineage>
        <taxon>Eukaryota</taxon>
        <taxon>Metazoa</taxon>
        <taxon>Ecdysozoa</taxon>
        <taxon>Arthropoda</taxon>
        <taxon>Hexapoda</taxon>
        <taxon>Insecta</taxon>
        <taxon>Pterygota</taxon>
        <taxon>Neoptera</taxon>
        <taxon>Endopterygota</taxon>
        <taxon>Hymenoptera</taxon>
        <taxon>Apocrita</taxon>
        <taxon>Aculeata</taxon>
        <taxon>Vespoidea</taxon>
        <taxon>Vespidae</taxon>
        <taxon>Vespinae</taxon>
        <taxon>Vespula</taxon>
    </lineage>
</organism>
<sequence length="286" mass="31677">MIDLLRLKKPFTIHARSHAKILQRRMAFGLNGSDQYPQDAFSQVTVTSGPSRILPFITKPIGRGRVFLALESAGESKGNVDTSISSSFDGSNEVTGTTVISSLYYEVSGKEKTCRKIYRLQDLLFSKHLTREFMLSGILSDKTIIDSGRNKASALSFVISIRSSKEELRFCEHEANAYFSCVPSQASDRNVLPSTQELNSLQITYLKIVQIECRSNNKKTKQLSLQSKETNPVNFIRLLVMRLVFGVATSMGLGENISGVLGGIFVPPGAEDYADYADDDLIPDLF</sequence>
<name>A0A834K3F1_VESGE</name>
<evidence type="ECO:0000313" key="1">
    <source>
        <dbReference type="EMBL" id="KAF7399427.1"/>
    </source>
</evidence>
<keyword evidence="2" id="KW-1185">Reference proteome</keyword>
<dbReference type="Proteomes" id="UP000617340">
    <property type="component" value="Unassembled WGS sequence"/>
</dbReference>
<gene>
    <name evidence="1" type="ORF">HZH68_008019</name>
</gene>